<gene>
    <name evidence="2" type="ORF">BW34_01058</name>
</gene>
<feature type="compositionally biased region" description="Basic and acidic residues" evidence="1">
    <location>
        <begin position="116"/>
        <end position="132"/>
    </location>
</feature>
<comment type="caution">
    <text evidence="2">The sequence shown here is derived from an EMBL/GenBank/DDBJ whole genome shotgun (WGS) entry which is preliminary data.</text>
</comment>
<dbReference type="EMBL" id="JFYO01000004">
    <property type="protein sequence ID" value="EZP28081.1"/>
    <property type="molecule type" value="Genomic_DNA"/>
</dbReference>
<protein>
    <submittedName>
        <fullName evidence="2">Uncharacterized protein</fullName>
    </submittedName>
</protein>
<dbReference type="PATRIC" id="fig|273677.3.peg.1037"/>
<dbReference type="AlphaFoldDB" id="A0A031FV60"/>
<evidence type="ECO:0000256" key="1">
    <source>
        <dbReference type="SAM" id="MobiDB-lite"/>
    </source>
</evidence>
<accession>A0A031FV60</accession>
<evidence type="ECO:0000313" key="3">
    <source>
        <dbReference type="Proteomes" id="UP000024001"/>
    </source>
</evidence>
<dbReference type="Proteomes" id="UP000024001">
    <property type="component" value="Unassembled WGS sequence"/>
</dbReference>
<reference evidence="2 3" key="1">
    <citation type="submission" date="2014-03" db="EMBL/GenBank/DDBJ databases">
        <title>Draft Genome Sequences of 13 Willow Endophytes.</title>
        <authorList>
            <person name="Gan H.Y."/>
            <person name="Gan H.M."/>
            <person name="Savka M.A."/>
            <person name="Hudson A.O."/>
        </authorList>
    </citation>
    <scope>NUCLEOTIDE SEQUENCE [LARGE SCALE GENOMIC DNA]</scope>
    <source>
        <strain evidence="2 3">RIT293</strain>
    </source>
</reference>
<feature type="region of interest" description="Disordered" evidence="1">
    <location>
        <begin position="116"/>
        <end position="138"/>
    </location>
</feature>
<keyword evidence="3" id="KW-1185">Reference proteome</keyword>
<sequence>MEERNRVEMIASLNQEELWYMTGEVELTVGECEAILDRGDVSVRVALASNPDVPQSVLAVLANLPDPVGRVARENTNAPPEAKDLSPIGLQASYGITLYLEQRGANRRQAQFVADEYERGPHPGGRPLRDVWAEASDL</sequence>
<proteinExistence type="predicted"/>
<name>A0A031FV60_9MICO</name>
<organism evidence="2 3">
    <name type="scientific">Microbacterium oleivorans</name>
    <dbReference type="NCBI Taxonomy" id="273677"/>
    <lineage>
        <taxon>Bacteria</taxon>
        <taxon>Bacillati</taxon>
        <taxon>Actinomycetota</taxon>
        <taxon>Actinomycetes</taxon>
        <taxon>Micrococcales</taxon>
        <taxon>Microbacteriaceae</taxon>
        <taxon>Microbacterium</taxon>
    </lineage>
</organism>
<evidence type="ECO:0000313" key="2">
    <source>
        <dbReference type="EMBL" id="EZP28081.1"/>
    </source>
</evidence>